<gene>
    <name evidence="4" type="ORF">HRQ91_08870</name>
</gene>
<dbReference type="KEGG" id="tpav:HRQ91_08870"/>
<dbReference type="RefSeq" id="WP_210119211.1">
    <property type="nucleotide sequence ID" value="NZ_CP054142.1"/>
</dbReference>
<feature type="compositionally biased region" description="Polar residues" evidence="1">
    <location>
        <begin position="311"/>
        <end position="336"/>
    </location>
</feature>
<protein>
    <submittedName>
        <fullName evidence="4">PilZ domain-containing protein</fullName>
    </submittedName>
</protein>
<feature type="domain" description="PilZN3" evidence="3">
    <location>
        <begin position="9"/>
        <end position="143"/>
    </location>
</feature>
<keyword evidence="5" id="KW-1185">Reference proteome</keyword>
<evidence type="ECO:0000259" key="2">
    <source>
        <dbReference type="Pfam" id="PF07238"/>
    </source>
</evidence>
<dbReference type="GO" id="GO:0035438">
    <property type="term" value="F:cyclic-di-GMP binding"/>
    <property type="evidence" value="ECO:0007669"/>
    <property type="project" value="InterPro"/>
</dbReference>
<proteinExistence type="predicted"/>
<dbReference type="InterPro" id="IPR009875">
    <property type="entry name" value="PilZ_domain"/>
</dbReference>
<accession>A0A975F592</accession>
<dbReference type="Pfam" id="PF20424">
    <property type="entry name" value="PilZN3"/>
    <property type="match status" value="1"/>
</dbReference>
<evidence type="ECO:0000259" key="3">
    <source>
        <dbReference type="Pfam" id="PF20424"/>
    </source>
</evidence>
<name>A0A975F592_9SPIR</name>
<dbReference type="EMBL" id="CP054142">
    <property type="protein sequence ID" value="QTQ14558.1"/>
    <property type="molecule type" value="Genomic_DNA"/>
</dbReference>
<feature type="compositionally biased region" description="Low complexity" evidence="1">
    <location>
        <begin position="295"/>
        <end position="310"/>
    </location>
</feature>
<evidence type="ECO:0000313" key="5">
    <source>
        <dbReference type="Proteomes" id="UP000671908"/>
    </source>
</evidence>
<dbReference type="Proteomes" id="UP000671908">
    <property type="component" value="Chromosome"/>
</dbReference>
<dbReference type="Pfam" id="PF07238">
    <property type="entry name" value="PilZ"/>
    <property type="match status" value="1"/>
</dbReference>
<feature type="domain" description="PilZ" evidence="2">
    <location>
        <begin position="176"/>
        <end position="248"/>
    </location>
</feature>
<feature type="region of interest" description="Disordered" evidence="1">
    <location>
        <begin position="295"/>
        <end position="353"/>
    </location>
</feature>
<organism evidence="4 5">
    <name type="scientific">Treponema parvum</name>
    <dbReference type="NCBI Taxonomy" id="138851"/>
    <lineage>
        <taxon>Bacteria</taxon>
        <taxon>Pseudomonadati</taxon>
        <taxon>Spirochaetota</taxon>
        <taxon>Spirochaetia</taxon>
        <taxon>Spirochaetales</taxon>
        <taxon>Treponemataceae</taxon>
        <taxon>Treponema</taxon>
    </lineage>
</organism>
<reference evidence="4 5" key="1">
    <citation type="journal article" date="2021" name="Microbiol. Resour. Announc.">
        <title>Complete Genome Sequences of Three Human Oral Treponema parvum Isolates.</title>
        <authorList>
            <person name="Zeng H."/>
            <person name="Watt R.M."/>
        </authorList>
    </citation>
    <scope>NUCLEOTIDE SEQUENCE [LARGE SCALE GENOMIC DNA]</scope>
    <source>
        <strain evidence="4 5">ATCC 700770</strain>
    </source>
</reference>
<dbReference type="InterPro" id="IPR046853">
    <property type="entry name" value="PilZN3"/>
</dbReference>
<evidence type="ECO:0000313" key="4">
    <source>
        <dbReference type="EMBL" id="QTQ14558.1"/>
    </source>
</evidence>
<dbReference type="AlphaFoldDB" id="A0A975F592"/>
<sequence length="353" mass="39158">MDMGVVTSQKISLYYDQYRDKEVTFTKDILRTLGIDPRQIYVKCNGVQWPCIINSASLMMARIILGTKGGAYAQITKPDSPPTSLRFYFLEQGNQSLSFFVTAHVTNVTAYMGSQELAIVTLTYTQRPPDDLIGKIGELLEANTNAVRRREDRIVINDDSKRKLGLSKVESIIYIQSVPRHCIIRDLSFSGAKIILVGIPQFLEKKETVLCLQFDDLPKPVIIKGHIVHSTRIEGRKDIVFANISFDEKQIPSSYKIHINTYLSSIHKKHLSAAEQLAMQQKQIAEQVQKEAQAAAAAQAANPTAPEAAQTDGQTSVPGQSEQSENATSSSETDFTSAPDPMREQQEPSAPQA</sequence>
<evidence type="ECO:0000256" key="1">
    <source>
        <dbReference type="SAM" id="MobiDB-lite"/>
    </source>
</evidence>